<feature type="transmembrane region" description="Helical" evidence="8">
    <location>
        <begin position="72"/>
        <end position="93"/>
    </location>
</feature>
<keyword evidence="4" id="KW-1003">Cell membrane</keyword>
<organism evidence="9 10">
    <name type="scientific">Vallitalea guaymasensis</name>
    <dbReference type="NCBI Taxonomy" id="1185412"/>
    <lineage>
        <taxon>Bacteria</taxon>
        <taxon>Bacillati</taxon>
        <taxon>Bacillota</taxon>
        <taxon>Clostridia</taxon>
        <taxon>Lachnospirales</taxon>
        <taxon>Vallitaleaceae</taxon>
        <taxon>Vallitalea</taxon>
    </lineage>
</organism>
<evidence type="ECO:0000256" key="6">
    <source>
        <dbReference type="ARBA" id="ARBA00022989"/>
    </source>
</evidence>
<keyword evidence="10" id="KW-1185">Reference proteome</keyword>
<dbReference type="PROSITE" id="PS51257">
    <property type="entry name" value="PROKAR_LIPOPROTEIN"/>
    <property type="match status" value="1"/>
</dbReference>
<evidence type="ECO:0000256" key="4">
    <source>
        <dbReference type="ARBA" id="ARBA00022475"/>
    </source>
</evidence>
<evidence type="ECO:0000256" key="2">
    <source>
        <dbReference type="ARBA" id="ARBA00007935"/>
    </source>
</evidence>
<dbReference type="GO" id="GO:0005886">
    <property type="term" value="C:plasma membrane"/>
    <property type="evidence" value="ECO:0007669"/>
    <property type="project" value="UniProtKB-SubCell"/>
</dbReference>
<evidence type="ECO:0000313" key="10">
    <source>
        <dbReference type="Proteomes" id="UP000677305"/>
    </source>
</evidence>
<dbReference type="PANTHER" id="PTHR30472:SF25">
    <property type="entry name" value="ABC TRANSPORTER PERMEASE PROTEIN MJ0876-RELATED"/>
    <property type="match status" value="1"/>
</dbReference>
<feature type="transmembrane region" description="Helical" evidence="8">
    <location>
        <begin position="100"/>
        <end position="119"/>
    </location>
</feature>
<dbReference type="RefSeq" id="WP_212690486.1">
    <property type="nucleotide sequence ID" value="NZ_CAJXUH010000001.1"/>
</dbReference>
<feature type="transmembrane region" description="Helical" evidence="8">
    <location>
        <begin position="9"/>
        <end position="31"/>
    </location>
</feature>
<accession>A0A8J8SD32</accession>
<gene>
    <name evidence="9" type="ORF">HYG85_15930</name>
</gene>
<protein>
    <submittedName>
        <fullName evidence="9">Iron chelate uptake ABC transporter family permease subunit</fullName>
    </submittedName>
</protein>
<evidence type="ECO:0000256" key="8">
    <source>
        <dbReference type="SAM" id="Phobius"/>
    </source>
</evidence>
<comment type="subcellular location">
    <subcellularLocation>
        <location evidence="1">Cell membrane</location>
        <topology evidence="1">Multi-pass membrane protein</topology>
    </subcellularLocation>
</comment>
<keyword evidence="3" id="KW-0813">Transport</keyword>
<keyword evidence="7 8" id="KW-0472">Membrane</keyword>
<dbReference type="CDD" id="cd06550">
    <property type="entry name" value="TM_ABC_iron-siderophores_like"/>
    <property type="match status" value="1"/>
</dbReference>
<sequence>MKIFRKSNIIISLLVLIAVIIIACGFGSVRIDFVDSSKILLSKIPLINDLISLDGIKESHIKIIADLRLPRIILALFTGGALAVVGCSFQGVFKNPMADPFVLGISSGAALGATIGLIFNFNKTIFGFTGVSMFAFIGAMLTVLLVLRISAIGKKLPTTTLLLAGISLNYLLSALMSLMMLLNRDKLERVYLWTLGSFSTSSWKEVAIIAPCVIICSIILMVFSKELNLMLLGDETAGSLGIDVNRTKKIILGISSIMVAVVVSASGIIGFVGLIIPHIIRMINGPDHKKLIPLAMLIGAIFMIICDTIARTIISPAELSVGIITSLFGVPFFLFLLYQNKKRII</sequence>
<dbReference type="FunFam" id="1.10.3470.10:FF:000001">
    <property type="entry name" value="Vitamin B12 ABC transporter permease BtuC"/>
    <property type="match status" value="1"/>
</dbReference>
<evidence type="ECO:0000256" key="1">
    <source>
        <dbReference type="ARBA" id="ARBA00004651"/>
    </source>
</evidence>
<feature type="transmembrane region" description="Helical" evidence="8">
    <location>
        <begin position="250"/>
        <end position="279"/>
    </location>
</feature>
<evidence type="ECO:0000256" key="5">
    <source>
        <dbReference type="ARBA" id="ARBA00022692"/>
    </source>
</evidence>
<reference evidence="9 10" key="1">
    <citation type="submission" date="2020-07" db="EMBL/GenBank/DDBJ databases">
        <title>Vallitalea guaymasensis genome.</title>
        <authorList>
            <person name="Postec A."/>
        </authorList>
    </citation>
    <scope>NUCLEOTIDE SEQUENCE [LARGE SCALE GENOMIC DNA]</scope>
    <source>
        <strain evidence="9 10">Ra1766G1</strain>
    </source>
</reference>
<dbReference type="EMBL" id="CP058561">
    <property type="protein sequence ID" value="QUH30309.1"/>
    <property type="molecule type" value="Genomic_DNA"/>
</dbReference>
<dbReference type="PANTHER" id="PTHR30472">
    <property type="entry name" value="FERRIC ENTEROBACTIN TRANSPORT SYSTEM PERMEASE PROTEIN"/>
    <property type="match status" value="1"/>
</dbReference>
<evidence type="ECO:0000256" key="7">
    <source>
        <dbReference type="ARBA" id="ARBA00023136"/>
    </source>
</evidence>
<dbReference type="InterPro" id="IPR037294">
    <property type="entry name" value="ABC_BtuC-like"/>
</dbReference>
<dbReference type="Proteomes" id="UP000677305">
    <property type="component" value="Chromosome"/>
</dbReference>
<dbReference type="Pfam" id="PF01032">
    <property type="entry name" value="FecCD"/>
    <property type="match status" value="1"/>
</dbReference>
<dbReference type="KEGG" id="vgu:HYG85_15930"/>
<dbReference type="Gene3D" id="1.10.3470.10">
    <property type="entry name" value="ABC transporter involved in vitamin B12 uptake, BtuC"/>
    <property type="match status" value="1"/>
</dbReference>
<dbReference type="AlphaFoldDB" id="A0A8J8SD32"/>
<name>A0A8J8SD32_9FIRM</name>
<evidence type="ECO:0000313" key="9">
    <source>
        <dbReference type="EMBL" id="QUH30309.1"/>
    </source>
</evidence>
<feature type="transmembrane region" description="Helical" evidence="8">
    <location>
        <begin position="159"/>
        <end position="182"/>
    </location>
</feature>
<feature type="transmembrane region" description="Helical" evidence="8">
    <location>
        <begin position="125"/>
        <end position="147"/>
    </location>
</feature>
<dbReference type="GO" id="GO:0022857">
    <property type="term" value="F:transmembrane transporter activity"/>
    <property type="evidence" value="ECO:0007669"/>
    <property type="project" value="InterPro"/>
</dbReference>
<keyword evidence="5 8" id="KW-0812">Transmembrane</keyword>
<feature type="transmembrane region" description="Helical" evidence="8">
    <location>
        <begin position="202"/>
        <end position="223"/>
    </location>
</feature>
<feature type="transmembrane region" description="Helical" evidence="8">
    <location>
        <begin position="291"/>
        <end position="310"/>
    </location>
</feature>
<feature type="transmembrane region" description="Helical" evidence="8">
    <location>
        <begin position="317"/>
        <end position="338"/>
    </location>
</feature>
<dbReference type="InterPro" id="IPR000522">
    <property type="entry name" value="ABC_transptr_permease_BtuC"/>
</dbReference>
<evidence type="ECO:0000256" key="3">
    <source>
        <dbReference type="ARBA" id="ARBA00022448"/>
    </source>
</evidence>
<dbReference type="SUPFAM" id="SSF81345">
    <property type="entry name" value="ABC transporter involved in vitamin B12 uptake, BtuC"/>
    <property type="match status" value="1"/>
</dbReference>
<proteinExistence type="inferred from homology"/>
<dbReference type="GO" id="GO:0033214">
    <property type="term" value="P:siderophore-iron import into cell"/>
    <property type="evidence" value="ECO:0007669"/>
    <property type="project" value="TreeGrafter"/>
</dbReference>
<keyword evidence="6 8" id="KW-1133">Transmembrane helix</keyword>
<comment type="similarity">
    <text evidence="2">Belongs to the binding-protein-dependent transport system permease family. FecCD subfamily.</text>
</comment>